<dbReference type="RefSeq" id="WP_010961080.1">
    <property type="nucleotide sequence ID" value="NZ_CP079096.1"/>
</dbReference>
<protein>
    <recommendedName>
        <fullName evidence="4">Transcriptional regulator</fullName>
    </recommendedName>
</protein>
<organism evidence="2 3">
    <name type="scientific">Methylococcus capsulatus</name>
    <dbReference type="NCBI Taxonomy" id="414"/>
    <lineage>
        <taxon>Bacteria</taxon>
        <taxon>Pseudomonadati</taxon>
        <taxon>Pseudomonadota</taxon>
        <taxon>Gammaproteobacteria</taxon>
        <taxon>Methylococcales</taxon>
        <taxon>Methylococcaceae</taxon>
        <taxon>Methylococcus</taxon>
    </lineage>
</organism>
<proteinExistence type="predicted"/>
<name>A0AA35XVY9_METCP</name>
<dbReference type="AlphaFoldDB" id="A0AA35XVY9"/>
<dbReference type="EMBL" id="OX458332">
    <property type="protein sequence ID" value="CAI8867353.1"/>
    <property type="molecule type" value="Genomic_DNA"/>
</dbReference>
<sequence length="174" mass="19515">MNMKMIFTTAALAIFLLLAGIDAHALKEPAPSSAPPARPAEQDELALFRASIRMEKREFVADAMDLDEVQARKFWSIYHQYEADLMKLNEARYALINDYAVNFDSISETKADELVRAALEFRKSRTALLENYYGKLAKALSKKIGARFLQVESVLQGAEDVEIGASLPLMPKSR</sequence>
<reference evidence="2" key="1">
    <citation type="submission" date="2023-03" db="EMBL/GenBank/DDBJ databases">
        <authorList>
            <person name="Pearce D."/>
        </authorList>
    </citation>
    <scope>NUCLEOTIDE SEQUENCE</scope>
    <source>
        <strain evidence="2">Mc</strain>
    </source>
</reference>
<dbReference type="Proteomes" id="UP001158598">
    <property type="component" value="Chromosome"/>
</dbReference>
<evidence type="ECO:0000313" key="2">
    <source>
        <dbReference type="EMBL" id="CAI8867353.1"/>
    </source>
</evidence>
<feature type="chain" id="PRO_5041424911" description="Transcriptional regulator" evidence="1">
    <location>
        <begin position="26"/>
        <end position="174"/>
    </location>
</feature>
<feature type="signal peptide" evidence="1">
    <location>
        <begin position="1"/>
        <end position="25"/>
    </location>
</feature>
<evidence type="ECO:0008006" key="4">
    <source>
        <dbReference type="Google" id="ProtNLM"/>
    </source>
</evidence>
<dbReference type="OMA" id="LMAAQND"/>
<dbReference type="SMR" id="A0AA35XVY9"/>
<evidence type="ECO:0000256" key="1">
    <source>
        <dbReference type="SAM" id="SignalP"/>
    </source>
</evidence>
<dbReference type="GeneID" id="88224075"/>
<evidence type="ECO:0000313" key="3">
    <source>
        <dbReference type="Proteomes" id="UP001158598"/>
    </source>
</evidence>
<accession>A0AA35XVY9</accession>
<gene>
    <name evidence="2" type="ORF">MCNOR_2802</name>
</gene>
<keyword evidence="1" id="KW-0732">Signal</keyword>